<sequence length="82" mass="9441">NFSFLSFFNGRLYRSLWEDTSIHLLSEGGGGRGFARFPPKNCSSIFSFQNHKTGNWYQESVFYHVAYAYLLSASLDFLQSLI</sequence>
<evidence type="ECO:0000313" key="1">
    <source>
        <dbReference type="EMBL" id="CDW37805.1"/>
    </source>
</evidence>
<organism evidence="1">
    <name type="scientific">Lepeophtheirus salmonis</name>
    <name type="common">Salmon louse</name>
    <name type="synonym">Caligus salmonis</name>
    <dbReference type="NCBI Taxonomy" id="72036"/>
    <lineage>
        <taxon>Eukaryota</taxon>
        <taxon>Metazoa</taxon>
        <taxon>Ecdysozoa</taxon>
        <taxon>Arthropoda</taxon>
        <taxon>Crustacea</taxon>
        <taxon>Multicrustacea</taxon>
        <taxon>Hexanauplia</taxon>
        <taxon>Copepoda</taxon>
        <taxon>Siphonostomatoida</taxon>
        <taxon>Caligidae</taxon>
        <taxon>Lepeophtheirus</taxon>
    </lineage>
</organism>
<protein>
    <submittedName>
        <fullName evidence="1">Uncharacterized protein</fullName>
    </submittedName>
</protein>
<feature type="non-terminal residue" evidence="1">
    <location>
        <position position="1"/>
    </location>
</feature>
<dbReference type="EMBL" id="HACA01020444">
    <property type="protein sequence ID" value="CDW37805.1"/>
    <property type="molecule type" value="Transcribed_RNA"/>
</dbReference>
<dbReference type="AlphaFoldDB" id="A0A0K2UI76"/>
<reference evidence="1" key="1">
    <citation type="submission" date="2014-05" db="EMBL/GenBank/DDBJ databases">
        <authorList>
            <person name="Chronopoulou M."/>
        </authorList>
    </citation>
    <scope>NUCLEOTIDE SEQUENCE</scope>
    <source>
        <tissue evidence="1">Whole organism</tissue>
    </source>
</reference>
<accession>A0A0K2UI76</accession>
<name>A0A0K2UI76_LEPSM</name>
<proteinExistence type="predicted"/>